<evidence type="ECO:0000256" key="1">
    <source>
        <dbReference type="SAM" id="MobiDB-lite"/>
    </source>
</evidence>
<dbReference type="Proteomes" id="UP000827092">
    <property type="component" value="Unassembled WGS sequence"/>
</dbReference>
<gene>
    <name evidence="2" type="ORF">JTE90_013618</name>
</gene>
<feature type="non-terminal residue" evidence="2">
    <location>
        <position position="32"/>
    </location>
</feature>
<reference evidence="2 3" key="1">
    <citation type="journal article" date="2022" name="Nat. Ecol. Evol.">
        <title>A masculinizing supergene underlies an exaggerated male reproductive morph in a spider.</title>
        <authorList>
            <person name="Hendrickx F."/>
            <person name="De Corte Z."/>
            <person name="Sonet G."/>
            <person name="Van Belleghem S.M."/>
            <person name="Kostlbacher S."/>
            <person name="Vangestel C."/>
        </authorList>
    </citation>
    <scope>NUCLEOTIDE SEQUENCE [LARGE SCALE GENOMIC DNA]</scope>
    <source>
        <strain evidence="2">W744_W776</strain>
    </source>
</reference>
<evidence type="ECO:0000313" key="2">
    <source>
        <dbReference type="EMBL" id="KAG8170433.1"/>
    </source>
</evidence>
<organism evidence="2 3">
    <name type="scientific">Oedothorax gibbosus</name>
    <dbReference type="NCBI Taxonomy" id="931172"/>
    <lineage>
        <taxon>Eukaryota</taxon>
        <taxon>Metazoa</taxon>
        <taxon>Ecdysozoa</taxon>
        <taxon>Arthropoda</taxon>
        <taxon>Chelicerata</taxon>
        <taxon>Arachnida</taxon>
        <taxon>Araneae</taxon>
        <taxon>Araneomorphae</taxon>
        <taxon>Entelegynae</taxon>
        <taxon>Araneoidea</taxon>
        <taxon>Linyphiidae</taxon>
        <taxon>Erigoninae</taxon>
        <taxon>Oedothorax</taxon>
    </lineage>
</organism>
<evidence type="ECO:0000313" key="3">
    <source>
        <dbReference type="Proteomes" id="UP000827092"/>
    </source>
</evidence>
<keyword evidence="3" id="KW-1185">Reference proteome</keyword>
<sequence>MVYARTGRGQRKLGGGVAADGANRSSDLGLAA</sequence>
<accession>A0AAV6TFN3</accession>
<protein>
    <submittedName>
        <fullName evidence="2">Uncharacterized protein</fullName>
    </submittedName>
</protein>
<dbReference type="EMBL" id="JAFNEN010005473">
    <property type="protein sequence ID" value="KAG8170433.1"/>
    <property type="molecule type" value="Genomic_DNA"/>
</dbReference>
<name>A0AAV6TFN3_9ARAC</name>
<dbReference type="AlphaFoldDB" id="A0AAV6TFN3"/>
<proteinExistence type="predicted"/>
<comment type="caution">
    <text evidence="2">The sequence shown here is derived from an EMBL/GenBank/DDBJ whole genome shotgun (WGS) entry which is preliminary data.</text>
</comment>
<feature type="region of interest" description="Disordered" evidence="1">
    <location>
        <begin position="1"/>
        <end position="32"/>
    </location>
</feature>